<dbReference type="Pfam" id="PF13689">
    <property type="entry name" value="DUF4154"/>
    <property type="match status" value="1"/>
</dbReference>
<keyword evidence="2" id="KW-1185">Reference proteome</keyword>
<evidence type="ECO:0000313" key="2">
    <source>
        <dbReference type="Proteomes" id="UP001303946"/>
    </source>
</evidence>
<dbReference type="InterPro" id="IPR025293">
    <property type="entry name" value="YfiR/HmsC-like"/>
</dbReference>
<accession>A0ABZ0CLU9</accession>
<reference evidence="1 2" key="1">
    <citation type="submission" date="2023-10" db="EMBL/GenBank/DDBJ databases">
        <title>Bacteria for the degradation of biodegradable plastic PBAT(Polybutylene adipate terephthalate).</title>
        <authorList>
            <person name="Weon H.-Y."/>
            <person name="Yeon J."/>
        </authorList>
    </citation>
    <scope>NUCLEOTIDE SEQUENCE [LARGE SCALE GENOMIC DNA]</scope>
    <source>
        <strain evidence="1 2">SBD 7-3</strain>
    </source>
</reference>
<name>A0ABZ0CLU9_9BURK</name>
<evidence type="ECO:0000313" key="1">
    <source>
        <dbReference type="EMBL" id="WOB05959.1"/>
    </source>
</evidence>
<gene>
    <name evidence="1" type="ORF">RXV79_13615</name>
</gene>
<protein>
    <submittedName>
        <fullName evidence="1">YfiR family protein</fullName>
    </submittedName>
</protein>
<dbReference type="RefSeq" id="WP_316698109.1">
    <property type="nucleotide sequence ID" value="NZ_CP136336.1"/>
</dbReference>
<sequence>MTEPAAAAMSLALRRQPCMQFAGHGLVRLLARWSAGVALCCAAVGASAQGAAASAAPPPPPPTFDETKAGHLHRFAGFVEWPVSSFASADAPIVIGIVGAPGLHKELAQVVAGRLVQNRAMQVMELAEPKQGTAVHILMIGRGASKRAGEWVAAVKGRPVLVITDLPQGLERGAALGFIESEGRVRFEASVPAAEAAGLRLSSRLLPLAERVVK</sequence>
<dbReference type="EMBL" id="CP136336">
    <property type="protein sequence ID" value="WOB05959.1"/>
    <property type="molecule type" value="Genomic_DNA"/>
</dbReference>
<organism evidence="1 2">
    <name type="scientific">Piscinibacter gummiphilus</name>
    <dbReference type="NCBI Taxonomy" id="946333"/>
    <lineage>
        <taxon>Bacteria</taxon>
        <taxon>Pseudomonadati</taxon>
        <taxon>Pseudomonadota</taxon>
        <taxon>Betaproteobacteria</taxon>
        <taxon>Burkholderiales</taxon>
        <taxon>Sphaerotilaceae</taxon>
        <taxon>Piscinibacter</taxon>
    </lineage>
</organism>
<proteinExistence type="predicted"/>
<dbReference type="Proteomes" id="UP001303946">
    <property type="component" value="Chromosome"/>
</dbReference>